<dbReference type="AlphaFoldDB" id="A0A2A5CFV4"/>
<evidence type="ECO:0000256" key="4">
    <source>
        <dbReference type="ARBA" id="ARBA00022884"/>
    </source>
</evidence>
<dbReference type="InterPro" id="IPR001790">
    <property type="entry name" value="Ribosomal_uL10"/>
</dbReference>
<evidence type="ECO:0000256" key="7">
    <source>
        <dbReference type="ARBA" id="ARBA00035202"/>
    </source>
</evidence>
<comment type="caution">
    <text evidence="9">The sequence shown here is derived from an EMBL/GenBank/DDBJ whole genome shotgun (WGS) entry which is preliminary data.</text>
</comment>
<dbReference type="GO" id="GO:0003735">
    <property type="term" value="F:structural constituent of ribosome"/>
    <property type="evidence" value="ECO:0007669"/>
    <property type="project" value="InterPro"/>
</dbReference>
<dbReference type="InterPro" id="IPR022973">
    <property type="entry name" value="Ribosomal_uL10_bac"/>
</dbReference>
<dbReference type="Pfam" id="PF00466">
    <property type="entry name" value="Ribosomal_L10"/>
    <property type="match status" value="1"/>
</dbReference>
<evidence type="ECO:0000256" key="8">
    <source>
        <dbReference type="HAMAP-Rule" id="MF_00362"/>
    </source>
</evidence>
<organism evidence="9 10">
    <name type="scientific">SAR86 cluster bacterium</name>
    <dbReference type="NCBI Taxonomy" id="2030880"/>
    <lineage>
        <taxon>Bacteria</taxon>
        <taxon>Pseudomonadati</taxon>
        <taxon>Pseudomonadota</taxon>
        <taxon>Gammaproteobacteria</taxon>
        <taxon>SAR86 cluster</taxon>
    </lineage>
</organism>
<dbReference type="GO" id="GO:0015934">
    <property type="term" value="C:large ribosomal subunit"/>
    <property type="evidence" value="ECO:0007669"/>
    <property type="project" value="InterPro"/>
</dbReference>
<proteinExistence type="inferred from homology"/>
<evidence type="ECO:0000256" key="6">
    <source>
        <dbReference type="ARBA" id="ARBA00023274"/>
    </source>
</evidence>
<comment type="function">
    <text evidence="1 8">Forms part of the ribosomal stalk, playing a central role in the interaction of the ribosome with GTP-bound translation factors.</text>
</comment>
<evidence type="ECO:0000256" key="1">
    <source>
        <dbReference type="ARBA" id="ARBA00002633"/>
    </source>
</evidence>
<reference evidence="10" key="1">
    <citation type="submission" date="2017-08" db="EMBL/GenBank/DDBJ databases">
        <title>A dynamic microbial community with high functional redundancy inhabits the cold, oxic subseafloor aquifer.</title>
        <authorList>
            <person name="Tully B.J."/>
            <person name="Wheat C.G."/>
            <person name="Glazer B.T."/>
            <person name="Huber J.A."/>
        </authorList>
    </citation>
    <scope>NUCLEOTIDE SEQUENCE [LARGE SCALE GENOMIC DNA]</scope>
</reference>
<dbReference type="SUPFAM" id="SSF160369">
    <property type="entry name" value="Ribosomal protein L10-like"/>
    <property type="match status" value="1"/>
</dbReference>
<evidence type="ECO:0000256" key="3">
    <source>
        <dbReference type="ARBA" id="ARBA00022730"/>
    </source>
</evidence>
<accession>A0A2A5CFV4</accession>
<dbReference type="NCBIfam" id="NF000955">
    <property type="entry name" value="PRK00099.1-1"/>
    <property type="match status" value="1"/>
</dbReference>
<dbReference type="Gene3D" id="6.10.250.2350">
    <property type="match status" value="1"/>
</dbReference>
<dbReference type="PANTHER" id="PTHR11560">
    <property type="entry name" value="39S RIBOSOMAL PROTEIN L10, MITOCHONDRIAL"/>
    <property type="match status" value="1"/>
</dbReference>
<evidence type="ECO:0000256" key="2">
    <source>
        <dbReference type="ARBA" id="ARBA00008889"/>
    </source>
</evidence>
<dbReference type="Proteomes" id="UP000228987">
    <property type="component" value="Unassembled WGS sequence"/>
</dbReference>
<evidence type="ECO:0000256" key="5">
    <source>
        <dbReference type="ARBA" id="ARBA00022980"/>
    </source>
</evidence>
<keyword evidence="6 8" id="KW-0687">Ribonucleoprotein</keyword>
<keyword evidence="3 8" id="KW-0699">rRNA-binding</keyword>
<dbReference type="CDD" id="cd05797">
    <property type="entry name" value="Ribosomal_L10"/>
    <property type="match status" value="1"/>
</dbReference>
<gene>
    <name evidence="8" type="primary">rplJ</name>
    <name evidence="9" type="ORF">COA71_04390</name>
</gene>
<dbReference type="InterPro" id="IPR002363">
    <property type="entry name" value="Ribosomal_uL10_CS_bac"/>
</dbReference>
<keyword evidence="4 8" id="KW-0694">RNA-binding</keyword>
<dbReference type="InterPro" id="IPR047865">
    <property type="entry name" value="Ribosomal_uL10_bac_type"/>
</dbReference>
<dbReference type="GO" id="GO:0006412">
    <property type="term" value="P:translation"/>
    <property type="evidence" value="ECO:0007669"/>
    <property type="project" value="UniProtKB-UniRule"/>
</dbReference>
<dbReference type="EMBL" id="NVWI01000002">
    <property type="protein sequence ID" value="PCJ42749.1"/>
    <property type="molecule type" value="Genomic_DNA"/>
</dbReference>
<dbReference type="Gene3D" id="3.30.70.1730">
    <property type="match status" value="1"/>
</dbReference>
<dbReference type="HAMAP" id="MF_00362">
    <property type="entry name" value="Ribosomal_uL10"/>
    <property type="match status" value="1"/>
</dbReference>
<name>A0A2A5CFV4_9GAMM</name>
<dbReference type="FunFam" id="3.30.70.1730:FF:000001">
    <property type="entry name" value="50S ribosomal protein L10"/>
    <property type="match status" value="1"/>
</dbReference>
<protein>
    <recommendedName>
        <fullName evidence="7 8">Large ribosomal subunit protein uL10</fullName>
    </recommendedName>
</protein>
<comment type="subunit">
    <text evidence="8">Part of the ribosomal stalk of the 50S ribosomal subunit. The N-terminus interacts with L11 and the large rRNA to form the base of the stalk. The C-terminus forms an elongated spine to which L12 dimers bind in a sequential fashion forming a multimeric L10(L12)X complex.</text>
</comment>
<comment type="similarity">
    <text evidence="2 8">Belongs to the universal ribosomal protein uL10 family.</text>
</comment>
<dbReference type="PROSITE" id="PS01109">
    <property type="entry name" value="RIBOSOMAL_L10"/>
    <property type="match status" value="1"/>
</dbReference>
<sequence>MAIRLEDKQQIVAEVNAAARGALSAVLADYRGVTVSELTELRKTARENNVYLRVVRNTLLKRAIEGTEYECLNEALVGPTILAFSQEDPGAAARVLKDFSKGNDDFDVKALAVGGKLLSADQIDILAKLPTYDQAIATLMSVILAPVTKLARTVNEVPTKATRVVAAVRDQKQEAA</sequence>
<dbReference type="InterPro" id="IPR043141">
    <property type="entry name" value="Ribosomal_uL10-like_sf"/>
</dbReference>
<evidence type="ECO:0000313" key="10">
    <source>
        <dbReference type="Proteomes" id="UP000228987"/>
    </source>
</evidence>
<evidence type="ECO:0000313" key="9">
    <source>
        <dbReference type="EMBL" id="PCJ42749.1"/>
    </source>
</evidence>
<dbReference type="GO" id="GO:0070180">
    <property type="term" value="F:large ribosomal subunit rRNA binding"/>
    <property type="evidence" value="ECO:0007669"/>
    <property type="project" value="UniProtKB-UniRule"/>
</dbReference>
<keyword evidence="5 8" id="KW-0689">Ribosomal protein</keyword>